<comment type="caution">
    <text evidence="3">The sequence shown here is derived from an EMBL/GenBank/DDBJ whole genome shotgun (WGS) entry which is preliminary data.</text>
</comment>
<evidence type="ECO:0000313" key="3">
    <source>
        <dbReference type="EMBL" id="PIZ93443.1"/>
    </source>
</evidence>
<sequence>MKKTKILFIFRTPMENIGQINDGKVDEPAEFLWGMKDLDRSIYDVRFINAPRFGKRTGIRRFTWIFEVVFAKYVRIGLPIDIYLKYKKDIVWADEIVCTYDQVSIGILFWRLFGFLRKKKIHAIVMSLSERIVYFKNIYPLKWFVSLLLRQADTILTLSDVASQAIEKEYGVERTKIYTWYFGIDIDFWKSKKENMIYDIMSIGNDMNRDFETLISAISSDDKVVLVTKKNIRQVHNDAVTVLSGIENTEVRELYNKSRIIVIPSIALKTESAGLSCFLQALSCERPVIISDSPPFREIFKDGMHCLFYIPGSVDDLRKKIELLKNDEKLAKKIATQGYELVRNRYTCKDMSNQLDYLFKHR</sequence>
<dbReference type="Gene3D" id="3.40.50.2000">
    <property type="entry name" value="Glycogen Phosphorylase B"/>
    <property type="match status" value="2"/>
</dbReference>
<dbReference type="GO" id="GO:0016757">
    <property type="term" value="F:glycosyltransferase activity"/>
    <property type="evidence" value="ECO:0007669"/>
    <property type="project" value="InterPro"/>
</dbReference>
<dbReference type="EMBL" id="PFPI01000025">
    <property type="protein sequence ID" value="PIZ93443.1"/>
    <property type="molecule type" value="Genomic_DNA"/>
</dbReference>
<organism evidence="3 4">
    <name type="scientific">Candidatus Magasanikbacteria bacterium CG_4_10_14_0_2_um_filter_41_31</name>
    <dbReference type="NCBI Taxonomy" id="1974639"/>
    <lineage>
        <taxon>Bacteria</taxon>
        <taxon>Candidatus Magasanikiibacteriota</taxon>
    </lineage>
</organism>
<evidence type="ECO:0000259" key="2">
    <source>
        <dbReference type="Pfam" id="PF00534"/>
    </source>
</evidence>
<dbReference type="PANTHER" id="PTHR46401:SF2">
    <property type="entry name" value="GLYCOSYLTRANSFERASE WBBK-RELATED"/>
    <property type="match status" value="1"/>
</dbReference>
<name>A0A2M7V4G3_9BACT</name>
<reference evidence="4" key="1">
    <citation type="submission" date="2017-09" db="EMBL/GenBank/DDBJ databases">
        <title>Depth-based differentiation of microbial function through sediment-hosted aquifers and enrichment of novel symbionts in the deep terrestrial subsurface.</title>
        <authorList>
            <person name="Probst A.J."/>
            <person name="Ladd B."/>
            <person name="Jarett J.K."/>
            <person name="Geller-Mcgrath D.E."/>
            <person name="Sieber C.M.K."/>
            <person name="Emerson J.B."/>
            <person name="Anantharaman K."/>
            <person name="Thomas B.C."/>
            <person name="Malmstrom R."/>
            <person name="Stieglmeier M."/>
            <person name="Klingl A."/>
            <person name="Woyke T."/>
            <person name="Ryan C.M."/>
            <person name="Banfield J.F."/>
        </authorList>
    </citation>
    <scope>NUCLEOTIDE SEQUENCE [LARGE SCALE GENOMIC DNA]</scope>
</reference>
<keyword evidence="1" id="KW-0808">Transferase</keyword>
<dbReference type="Proteomes" id="UP000230078">
    <property type="component" value="Unassembled WGS sequence"/>
</dbReference>
<evidence type="ECO:0000313" key="4">
    <source>
        <dbReference type="Proteomes" id="UP000230078"/>
    </source>
</evidence>
<dbReference type="CDD" id="cd03801">
    <property type="entry name" value="GT4_PimA-like"/>
    <property type="match status" value="1"/>
</dbReference>
<gene>
    <name evidence="3" type="ORF">COX83_01840</name>
</gene>
<accession>A0A2M7V4G3</accession>
<feature type="domain" description="Glycosyl transferase family 1" evidence="2">
    <location>
        <begin position="231"/>
        <end position="340"/>
    </location>
</feature>
<dbReference type="AlphaFoldDB" id="A0A2M7V4G3"/>
<dbReference type="PANTHER" id="PTHR46401">
    <property type="entry name" value="GLYCOSYLTRANSFERASE WBBK-RELATED"/>
    <property type="match status" value="1"/>
</dbReference>
<protein>
    <recommendedName>
        <fullName evidence="2">Glycosyl transferase family 1 domain-containing protein</fullName>
    </recommendedName>
</protein>
<proteinExistence type="predicted"/>
<evidence type="ECO:0000256" key="1">
    <source>
        <dbReference type="ARBA" id="ARBA00022679"/>
    </source>
</evidence>
<dbReference type="Pfam" id="PF00534">
    <property type="entry name" value="Glycos_transf_1"/>
    <property type="match status" value="1"/>
</dbReference>
<dbReference type="InterPro" id="IPR001296">
    <property type="entry name" value="Glyco_trans_1"/>
</dbReference>
<dbReference type="SUPFAM" id="SSF53756">
    <property type="entry name" value="UDP-Glycosyltransferase/glycogen phosphorylase"/>
    <property type="match status" value="1"/>
</dbReference>